<evidence type="ECO:0000313" key="2">
    <source>
        <dbReference type="Proteomes" id="UP000254945"/>
    </source>
</evidence>
<gene>
    <name evidence="1" type="ORF">NCTC4524_01586</name>
</gene>
<dbReference type="Pfam" id="PF13365">
    <property type="entry name" value="Trypsin_2"/>
    <property type="match status" value="1"/>
</dbReference>
<reference evidence="1 2" key="1">
    <citation type="submission" date="2018-06" db="EMBL/GenBank/DDBJ databases">
        <authorList>
            <consortium name="Pathogen Informatics"/>
            <person name="Doyle S."/>
        </authorList>
    </citation>
    <scope>NUCLEOTIDE SEQUENCE [LARGE SCALE GENOMIC DNA]</scope>
    <source>
        <strain evidence="1 2">NCTC4524</strain>
    </source>
</reference>
<dbReference type="EMBL" id="UGQQ01000001">
    <property type="protein sequence ID" value="STZ53959.1"/>
    <property type="molecule type" value="Genomic_DNA"/>
</dbReference>
<organism evidence="1 2">
    <name type="scientific">Mycolicibacterium senegalense</name>
    <dbReference type="NCBI Taxonomy" id="1796"/>
    <lineage>
        <taxon>Bacteria</taxon>
        <taxon>Bacillati</taxon>
        <taxon>Actinomycetota</taxon>
        <taxon>Actinomycetes</taxon>
        <taxon>Mycobacteriales</taxon>
        <taxon>Mycobacteriaceae</taxon>
        <taxon>Mycolicibacterium</taxon>
    </lineage>
</organism>
<evidence type="ECO:0000313" key="1">
    <source>
        <dbReference type="EMBL" id="STZ53959.1"/>
    </source>
</evidence>
<dbReference type="AlphaFoldDB" id="A0A378SZK0"/>
<dbReference type="InterPro" id="IPR009003">
    <property type="entry name" value="Peptidase_S1_PA"/>
</dbReference>
<dbReference type="Gene3D" id="2.40.10.120">
    <property type="match status" value="1"/>
</dbReference>
<accession>A0A378SZK0</accession>
<evidence type="ECO:0008006" key="3">
    <source>
        <dbReference type="Google" id="ProtNLM"/>
    </source>
</evidence>
<sequence length="248" mass="26117">MHEAGSVGAEEYALVMAVVPVQCWMRTFKVEFAGGAASCFVINHRERQWLITAKHVADAAVQNGVATLTLTGENGLDVELSGELVPVPLVEQGPDIAVFDLGDKKIVLDNMTLVPSAGGVNLSQEVFFLGYPLPSTLPLMGRLPAVRRGIVSQRASIDGVTAWIIDGHNLPGFSGGPLVFADHGGVGSTWHVLGVISGYWQHRIDVEIAGAAAQGNLGLTVPTNAGIVIVYDIKHATDAIEAYVDAGN</sequence>
<name>A0A378SZK0_9MYCO</name>
<dbReference type="Proteomes" id="UP000254945">
    <property type="component" value="Unassembled WGS sequence"/>
</dbReference>
<proteinExistence type="predicted"/>
<dbReference type="SUPFAM" id="SSF50494">
    <property type="entry name" value="Trypsin-like serine proteases"/>
    <property type="match status" value="1"/>
</dbReference>
<protein>
    <recommendedName>
        <fullName evidence="3">Trypsin-like peptidase domain-containing protein</fullName>
    </recommendedName>
</protein>